<evidence type="ECO:0000256" key="6">
    <source>
        <dbReference type="SAM" id="Phobius"/>
    </source>
</evidence>
<evidence type="ECO:0000256" key="5">
    <source>
        <dbReference type="ARBA" id="ARBA00023136"/>
    </source>
</evidence>
<name>A0A915CZQ2_9BILA</name>
<evidence type="ECO:0000256" key="2">
    <source>
        <dbReference type="ARBA" id="ARBA00005731"/>
    </source>
</evidence>
<feature type="transmembrane region" description="Helical" evidence="6">
    <location>
        <begin position="70"/>
        <end position="90"/>
    </location>
</feature>
<dbReference type="GO" id="GO:0016020">
    <property type="term" value="C:membrane"/>
    <property type="evidence" value="ECO:0007669"/>
    <property type="project" value="UniProtKB-SubCell"/>
</dbReference>
<dbReference type="Proteomes" id="UP000887574">
    <property type="component" value="Unplaced"/>
</dbReference>
<evidence type="ECO:0000256" key="1">
    <source>
        <dbReference type="ARBA" id="ARBA00004141"/>
    </source>
</evidence>
<evidence type="ECO:0000256" key="3">
    <source>
        <dbReference type="ARBA" id="ARBA00022692"/>
    </source>
</evidence>
<proteinExistence type="inferred from homology"/>
<keyword evidence="7" id="KW-1185">Reference proteome</keyword>
<comment type="similarity">
    <text evidence="2">Belongs to the TMEM144 family.</text>
</comment>
<dbReference type="WBParaSite" id="jg13863">
    <property type="protein sequence ID" value="jg13863"/>
    <property type="gene ID" value="jg13863"/>
</dbReference>
<dbReference type="Pfam" id="PF07857">
    <property type="entry name" value="TMEM144"/>
    <property type="match status" value="1"/>
</dbReference>
<evidence type="ECO:0000256" key="4">
    <source>
        <dbReference type="ARBA" id="ARBA00022989"/>
    </source>
</evidence>
<dbReference type="PANTHER" id="PTHR16119:SF17">
    <property type="entry name" value="TRANSMEMBRANE PROTEIN 144"/>
    <property type="match status" value="1"/>
</dbReference>
<reference evidence="8" key="1">
    <citation type="submission" date="2022-11" db="UniProtKB">
        <authorList>
            <consortium name="WormBaseParasite"/>
        </authorList>
    </citation>
    <scope>IDENTIFICATION</scope>
</reference>
<dbReference type="InterPro" id="IPR010651">
    <property type="entry name" value="Sugar_transport"/>
</dbReference>
<keyword evidence="4 6" id="KW-1133">Transmembrane helix</keyword>
<sequence length="194" mass="22329">MLCDDQEEKSWRWSVCSMGYVNWHTLRWFLYFAFSRLSRISSSSIYWGALWSIGNALIIPVIHELGMGPAFLLPDTLNCILNFSIGYWGLFLTIPRPPHTPWLAFVGLLFILLGGAAISQVKNKKQLIPAIAHPSAVAIMEDESIEAPALPQKKLSDSKQAFSFMRKMLQNFEDLYLWHWQYLLAFSMPCVVRW</sequence>
<evidence type="ECO:0000313" key="8">
    <source>
        <dbReference type="WBParaSite" id="jg13863"/>
    </source>
</evidence>
<comment type="subcellular location">
    <subcellularLocation>
        <location evidence="1">Membrane</location>
        <topology evidence="1">Multi-pass membrane protein</topology>
    </subcellularLocation>
</comment>
<feature type="transmembrane region" description="Helical" evidence="6">
    <location>
        <begin position="45"/>
        <end position="63"/>
    </location>
</feature>
<dbReference type="PANTHER" id="PTHR16119">
    <property type="entry name" value="TRANSMEMBRANE PROTEIN 144"/>
    <property type="match status" value="1"/>
</dbReference>
<dbReference type="GO" id="GO:0015144">
    <property type="term" value="F:carbohydrate transmembrane transporter activity"/>
    <property type="evidence" value="ECO:0007669"/>
    <property type="project" value="InterPro"/>
</dbReference>
<protein>
    <submittedName>
        <fullName evidence="8">Uncharacterized protein</fullName>
    </submittedName>
</protein>
<dbReference type="InterPro" id="IPR012435">
    <property type="entry name" value="TMEM144"/>
</dbReference>
<feature type="transmembrane region" description="Helical" evidence="6">
    <location>
        <begin position="102"/>
        <end position="121"/>
    </location>
</feature>
<organism evidence="7 8">
    <name type="scientific">Ditylenchus dipsaci</name>
    <dbReference type="NCBI Taxonomy" id="166011"/>
    <lineage>
        <taxon>Eukaryota</taxon>
        <taxon>Metazoa</taxon>
        <taxon>Ecdysozoa</taxon>
        <taxon>Nematoda</taxon>
        <taxon>Chromadorea</taxon>
        <taxon>Rhabditida</taxon>
        <taxon>Tylenchina</taxon>
        <taxon>Tylenchomorpha</taxon>
        <taxon>Sphaerularioidea</taxon>
        <taxon>Anguinidae</taxon>
        <taxon>Anguininae</taxon>
        <taxon>Ditylenchus</taxon>
    </lineage>
</organism>
<accession>A0A915CZQ2</accession>
<keyword evidence="3 6" id="KW-0812">Transmembrane</keyword>
<dbReference type="AlphaFoldDB" id="A0A915CZQ2"/>
<evidence type="ECO:0000313" key="7">
    <source>
        <dbReference type="Proteomes" id="UP000887574"/>
    </source>
</evidence>
<keyword evidence="5 6" id="KW-0472">Membrane</keyword>